<organism evidence="3">
    <name type="scientific">Schmidtea mediterranea</name>
    <name type="common">Freshwater planarian flatworm</name>
    <dbReference type="NCBI Taxonomy" id="79327"/>
    <lineage>
        <taxon>Eukaryota</taxon>
        <taxon>Metazoa</taxon>
        <taxon>Spiralia</taxon>
        <taxon>Lophotrochozoa</taxon>
        <taxon>Platyhelminthes</taxon>
        <taxon>Rhabditophora</taxon>
        <taxon>Seriata</taxon>
        <taxon>Tricladida</taxon>
        <taxon>Continenticola</taxon>
        <taxon>Geoplanoidea</taxon>
        <taxon>Dugesiidae</taxon>
        <taxon>Schmidtea</taxon>
    </lineage>
</organism>
<evidence type="ECO:0000313" key="3">
    <source>
        <dbReference type="EMBL" id="AFJ24802.1"/>
    </source>
</evidence>
<evidence type="ECO:0000256" key="2">
    <source>
        <dbReference type="SAM" id="SignalP"/>
    </source>
</evidence>
<reference evidence="3" key="1">
    <citation type="journal article" date="2012" name="Genes Dev.">
        <title>A molecular wound response program associated with regeneration initiation in planarians.</title>
        <authorList>
            <person name="Wenemoser D."/>
            <person name="Lapan S.W."/>
            <person name="Wilkinson A.W."/>
            <person name="Bell G.W."/>
            <person name="Reddien P.W."/>
        </authorList>
    </citation>
    <scope>NUCLEOTIDE SEQUENCE</scope>
</reference>
<protein>
    <submittedName>
        <fullName evidence="3">Uncharacterized protein</fullName>
    </submittedName>
</protein>
<accession>I1ZIE8</accession>
<evidence type="ECO:0000256" key="1">
    <source>
        <dbReference type="SAM" id="MobiDB-lite"/>
    </source>
</evidence>
<sequence>GRPFFVLCFFLVALSVSVLQGKPIEKKWFVDDALHHAGGIVGGAANLAGGVVDGAANLAGAAIDVVAGGPERDRHRSRNDKKWFVDDALHLAGGIVGGAANLAGGVVDGAANLAGAAIDVVAGGPERDRHRSRNDKKWFVDDALHLAGGIVGGAADLAGGVVDGAANLAGAAIDVVAGGPERDRHRSRNYKKSVISKAA</sequence>
<dbReference type="AlphaFoldDB" id="I1ZIE8"/>
<name>I1ZIE8_SCHMD</name>
<feature type="signal peptide" evidence="2">
    <location>
        <begin position="1"/>
        <end position="21"/>
    </location>
</feature>
<proteinExistence type="evidence at transcript level"/>
<feature type="non-terminal residue" evidence="3">
    <location>
        <position position="1"/>
    </location>
</feature>
<dbReference type="EMBL" id="JX010559">
    <property type="protein sequence ID" value="AFJ24802.1"/>
    <property type="molecule type" value="mRNA"/>
</dbReference>
<feature type="chain" id="PRO_5003654742" evidence="2">
    <location>
        <begin position="22"/>
        <end position="199"/>
    </location>
</feature>
<keyword evidence="2" id="KW-0732">Signal</keyword>
<feature type="region of interest" description="Disordered" evidence="1">
    <location>
        <begin position="180"/>
        <end position="199"/>
    </location>
</feature>